<dbReference type="RefSeq" id="WP_304378941.1">
    <property type="nucleotide sequence ID" value="NZ_JAUOZU010000025.1"/>
</dbReference>
<sequence>MTELPQPTKHAFEIYEVTSAIMTEFVPGLSVIKALSDIAIQKRLEAGQALLIGEISRTGLTALSNEKWSYYVPAAYRFFEQIRIGEYDHNLSVLAKLIAGDLEGDIASADVGKIGRAASKLEMLPREHLVALSRCERAFEIYQASDVCDGYWICIDAHDLLASFADAGKDVSLIKCYEWLHELSSRGLLTASGRPSKIGGIFYYRNSVYNEIFSAIQKIAMPTEY</sequence>
<protein>
    <submittedName>
        <fullName evidence="1">Uncharacterized protein</fullName>
    </submittedName>
</protein>
<proteinExistence type="predicted"/>
<accession>A0ABT8YTU6</accession>
<organism evidence="1 2">
    <name type="scientific">Rhizobium alvei</name>
    <dbReference type="NCBI Taxonomy" id="1132659"/>
    <lineage>
        <taxon>Bacteria</taxon>
        <taxon>Pseudomonadati</taxon>
        <taxon>Pseudomonadota</taxon>
        <taxon>Alphaproteobacteria</taxon>
        <taxon>Hyphomicrobiales</taxon>
        <taxon>Rhizobiaceae</taxon>
        <taxon>Rhizobium/Agrobacterium group</taxon>
        <taxon>Rhizobium</taxon>
    </lineage>
</organism>
<name>A0ABT8YTU6_9HYPH</name>
<evidence type="ECO:0000313" key="2">
    <source>
        <dbReference type="Proteomes" id="UP001174932"/>
    </source>
</evidence>
<comment type="caution">
    <text evidence="1">The sequence shown here is derived from an EMBL/GenBank/DDBJ whole genome shotgun (WGS) entry which is preliminary data.</text>
</comment>
<reference evidence="1" key="1">
    <citation type="journal article" date="2015" name="Int. J. Syst. Evol. Microbiol.">
        <title>Rhizobium alvei sp. nov., isolated from a freshwater river.</title>
        <authorList>
            <person name="Sheu S.Y."/>
            <person name="Huang H.W."/>
            <person name="Young C.C."/>
            <person name="Chen W.M."/>
        </authorList>
    </citation>
    <scope>NUCLEOTIDE SEQUENCE</scope>
    <source>
        <strain evidence="1">TNR-22</strain>
    </source>
</reference>
<dbReference type="EMBL" id="JAUOZU010000025">
    <property type="protein sequence ID" value="MDO6967011.1"/>
    <property type="molecule type" value="Genomic_DNA"/>
</dbReference>
<keyword evidence="2" id="KW-1185">Reference proteome</keyword>
<reference evidence="1" key="2">
    <citation type="submission" date="2023-07" db="EMBL/GenBank/DDBJ databases">
        <authorList>
            <person name="Shen H."/>
        </authorList>
    </citation>
    <scope>NUCLEOTIDE SEQUENCE</scope>
    <source>
        <strain evidence="1">TNR-22</strain>
    </source>
</reference>
<evidence type="ECO:0000313" key="1">
    <source>
        <dbReference type="EMBL" id="MDO6967011.1"/>
    </source>
</evidence>
<dbReference type="Proteomes" id="UP001174932">
    <property type="component" value="Unassembled WGS sequence"/>
</dbReference>
<gene>
    <name evidence="1" type="ORF">Q4481_23900</name>
</gene>